<evidence type="ECO:0000256" key="3">
    <source>
        <dbReference type="ARBA" id="ARBA00022679"/>
    </source>
</evidence>
<dbReference type="PANTHER" id="PTHR43095:SF5">
    <property type="entry name" value="XYLULOSE KINASE"/>
    <property type="match status" value="1"/>
</dbReference>
<keyword evidence="4 7" id="KW-0418">Kinase</keyword>
<dbReference type="Pfam" id="PF00370">
    <property type="entry name" value="FGGY_N"/>
    <property type="match status" value="1"/>
</dbReference>
<dbReference type="InterPro" id="IPR018485">
    <property type="entry name" value="FGGY_C"/>
</dbReference>
<dbReference type="InterPro" id="IPR043129">
    <property type="entry name" value="ATPase_NBD"/>
</dbReference>
<keyword evidence="3" id="KW-0808">Transferase</keyword>
<dbReference type="InterPro" id="IPR018484">
    <property type="entry name" value="FGGY_N"/>
</dbReference>
<dbReference type="InterPro" id="IPR050406">
    <property type="entry name" value="FGGY_Carb_Kinase"/>
</dbReference>
<feature type="domain" description="Carbohydrate kinase FGGY N-terminal" evidence="5">
    <location>
        <begin position="5"/>
        <end position="242"/>
    </location>
</feature>
<dbReference type="InterPro" id="IPR000577">
    <property type="entry name" value="Carb_kinase_FGGY"/>
</dbReference>
<dbReference type="SUPFAM" id="SSF53067">
    <property type="entry name" value="Actin-like ATPase domain"/>
    <property type="match status" value="2"/>
</dbReference>
<dbReference type="PIRSF" id="PIRSF000538">
    <property type="entry name" value="GlpK"/>
    <property type="match status" value="1"/>
</dbReference>
<dbReference type="Pfam" id="PF02782">
    <property type="entry name" value="FGGY_C"/>
    <property type="match status" value="1"/>
</dbReference>
<name>A0ABN2II14_9ACTN</name>
<comment type="similarity">
    <text evidence="1">Belongs to the FGGY kinase family.</text>
</comment>
<sequence length="491" mass="51313">MGDLWAGVDIGTQSARVVLLNETGQQVAAGFAALGTDHRMATRHEQDPDEWWDAACAASRQALDGIAPERVRALAICGTSGTVLVVDHAGRPTGPAVMYDDSRARDEAECVQQVGADLWDRLGYRIQASWGLPKVLWLARHGELTGARRIEHQADHLAARLVGHPVATDTGHALKTGADLTKLSWPTDVLDKLSLDPAVLPDLVVPGTPLGTVSQSAAQACGLAAGTPVLAGTTDSCAAQIGAGALRPGSWNSVLGTTLAIKGVSTELLRDPEGSVYSHLHPDGGWLPGGASSVGAGVLSRDFPAGDLDRLTAAAAAVEPAPGVTYPLVGHGERFPFRATAAEGFQLGVPDDEAVRFAAVLQAVAFTERLAYVALAEIGADVSGRLTATGGGSRNGYWNQLRADVMKRPVSLPAHVEAAAGMAILAAAPAGELTATAEAMVRIREVVEPRPDRAGRFDDAYARFVDELCRRDWLPTALAAAAFRPLTKGDQ</sequence>
<evidence type="ECO:0000313" key="7">
    <source>
        <dbReference type="EMBL" id="GAA1705158.1"/>
    </source>
</evidence>
<dbReference type="CDD" id="cd07783">
    <property type="entry name" value="ASKHA_NBD_FGGY_SePSK_AtXK1-like"/>
    <property type="match status" value="1"/>
</dbReference>
<comment type="caution">
    <text evidence="7">The sequence shown here is derived from an EMBL/GenBank/DDBJ whole genome shotgun (WGS) entry which is preliminary data.</text>
</comment>
<reference evidence="7 8" key="1">
    <citation type="journal article" date="2019" name="Int. J. Syst. Evol. Microbiol.">
        <title>The Global Catalogue of Microorganisms (GCM) 10K type strain sequencing project: providing services to taxonomists for standard genome sequencing and annotation.</title>
        <authorList>
            <consortium name="The Broad Institute Genomics Platform"/>
            <consortium name="The Broad Institute Genome Sequencing Center for Infectious Disease"/>
            <person name="Wu L."/>
            <person name="Ma J."/>
        </authorList>
    </citation>
    <scope>NUCLEOTIDE SEQUENCE [LARGE SCALE GENOMIC DNA]</scope>
    <source>
        <strain evidence="7 8">JCM 14718</strain>
    </source>
</reference>
<evidence type="ECO:0000256" key="4">
    <source>
        <dbReference type="ARBA" id="ARBA00022777"/>
    </source>
</evidence>
<evidence type="ECO:0000313" key="8">
    <source>
        <dbReference type="Proteomes" id="UP001500618"/>
    </source>
</evidence>
<accession>A0ABN2II14</accession>
<proteinExistence type="inferred from homology"/>
<evidence type="ECO:0000259" key="6">
    <source>
        <dbReference type="Pfam" id="PF02782"/>
    </source>
</evidence>
<keyword evidence="8" id="KW-1185">Reference proteome</keyword>
<feature type="domain" description="Carbohydrate kinase FGGY C-terminal" evidence="6">
    <location>
        <begin position="254"/>
        <end position="428"/>
    </location>
</feature>
<keyword evidence="2" id="KW-0119">Carbohydrate metabolism</keyword>
<dbReference type="PANTHER" id="PTHR43095">
    <property type="entry name" value="SUGAR KINASE"/>
    <property type="match status" value="1"/>
</dbReference>
<dbReference type="EMBL" id="BAAANY010000030">
    <property type="protein sequence ID" value="GAA1705158.1"/>
    <property type="molecule type" value="Genomic_DNA"/>
</dbReference>
<organism evidence="7 8">
    <name type="scientific">Fodinicola feengrottensis</name>
    <dbReference type="NCBI Taxonomy" id="435914"/>
    <lineage>
        <taxon>Bacteria</taxon>
        <taxon>Bacillati</taxon>
        <taxon>Actinomycetota</taxon>
        <taxon>Actinomycetes</taxon>
        <taxon>Mycobacteriales</taxon>
        <taxon>Fodinicola</taxon>
    </lineage>
</organism>
<evidence type="ECO:0000256" key="1">
    <source>
        <dbReference type="ARBA" id="ARBA00009156"/>
    </source>
</evidence>
<evidence type="ECO:0000256" key="2">
    <source>
        <dbReference type="ARBA" id="ARBA00022629"/>
    </source>
</evidence>
<dbReference type="GO" id="GO:0016301">
    <property type="term" value="F:kinase activity"/>
    <property type="evidence" value="ECO:0007669"/>
    <property type="project" value="UniProtKB-KW"/>
</dbReference>
<evidence type="ECO:0000259" key="5">
    <source>
        <dbReference type="Pfam" id="PF00370"/>
    </source>
</evidence>
<dbReference type="Gene3D" id="3.30.420.40">
    <property type="match status" value="2"/>
</dbReference>
<dbReference type="RefSeq" id="WP_344313880.1">
    <property type="nucleotide sequence ID" value="NZ_BAAANY010000030.1"/>
</dbReference>
<keyword evidence="2" id="KW-0859">Xylose metabolism</keyword>
<gene>
    <name evidence="7" type="ORF">GCM10009765_62960</name>
</gene>
<dbReference type="Proteomes" id="UP001500618">
    <property type="component" value="Unassembled WGS sequence"/>
</dbReference>
<protein>
    <submittedName>
        <fullName evidence="7">FGGY-family carbohydrate kinase</fullName>
    </submittedName>
</protein>